<dbReference type="Gene3D" id="3.30.1360.10">
    <property type="entry name" value="RNA polymerase, RBP11-like subunit"/>
    <property type="match status" value="1"/>
</dbReference>
<comment type="domain">
    <text evidence="11">The N-terminal domain is essential for RNAP assembly and basal transcription, whereas the C-terminal domain is involved in interaction with transcriptional regulators and with upstream promoter elements.</text>
</comment>
<keyword evidence="5 11" id="KW-0808">Transferase</keyword>
<evidence type="ECO:0000256" key="7">
    <source>
        <dbReference type="ARBA" id="ARBA00023163"/>
    </source>
</evidence>
<proteinExistence type="inferred from homology"/>
<evidence type="ECO:0000256" key="11">
    <source>
        <dbReference type="HAMAP-Rule" id="MF_00059"/>
    </source>
</evidence>
<dbReference type="SUPFAM" id="SSF56553">
    <property type="entry name" value="Insert subdomain of RNA polymerase alpha subunit"/>
    <property type="match status" value="1"/>
</dbReference>
<comment type="similarity">
    <text evidence="1 11">Belongs to the RNA polymerase alpha chain family.</text>
</comment>
<keyword evidence="6 11" id="KW-0548">Nucleotidyltransferase</keyword>
<dbReference type="GO" id="GO:0005737">
    <property type="term" value="C:cytoplasm"/>
    <property type="evidence" value="ECO:0007669"/>
    <property type="project" value="UniProtKB-ARBA"/>
</dbReference>
<dbReference type="Pfam" id="PF03118">
    <property type="entry name" value="RNA_pol_A_CTD"/>
    <property type="match status" value="1"/>
</dbReference>
<reference evidence="13 14" key="1">
    <citation type="journal article" date="2015" name="Microbiome">
        <title>Genomic resolution of linkages in carbon, nitrogen, and sulfur cycling among widespread estuary sediment bacteria.</title>
        <authorList>
            <person name="Baker B.J."/>
            <person name="Lazar C.S."/>
            <person name="Teske A.P."/>
            <person name="Dick G.J."/>
        </authorList>
    </citation>
    <scope>NUCLEOTIDE SEQUENCE [LARGE SCALE GENOMIC DNA]</scope>
    <source>
        <strain evidence="13">SM23_60</strain>
    </source>
</reference>
<evidence type="ECO:0000256" key="10">
    <source>
        <dbReference type="ARBA" id="ARBA00048552"/>
    </source>
</evidence>
<feature type="region of interest" description="Alpha C-terminal domain (alpha-CTD)" evidence="11">
    <location>
        <begin position="250"/>
        <end position="327"/>
    </location>
</feature>
<dbReference type="CDD" id="cd06928">
    <property type="entry name" value="RNAP_alpha_NTD"/>
    <property type="match status" value="1"/>
</dbReference>
<dbReference type="InterPro" id="IPR036643">
    <property type="entry name" value="RNApol_insert_sf"/>
</dbReference>
<dbReference type="NCBIfam" id="NF003519">
    <property type="entry name" value="PRK05182.2-5"/>
    <property type="match status" value="1"/>
</dbReference>
<evidence type="ECO:0000256" key="8">
    <source>
        <dbReference type="ARBA" id="ARBA00032524"/>
    </source>
</evidence>
<sequence>MALKPLVMPKNLEVEKEVTTDTYGRFTLSPLERGFGITIGNSLRRILLSSIQGSAITRIRIGDVLQEFSTIPGVYEDAVEVVLNLKKVRVKLLSDTPGTLYLKVKGKKEYFAEDIEKNPEIVIATPKQKILTVTDTKVNFTMEMTVEAGRGYVPSEMLKHPETPVGTIFLDAMFSPVLSVNYSVTNTRVGTRTDYDSLVIEIRTDGTITPIEVIVEAASLLKHHLSFITTLGVEPQFTSKEQLDAEHRRIREILKRSIDELEISVRASNCLKNENIETIGDLVRKSGKKLLTYENFGRKSLKELEKNLAKVGLHLEMDVDKYLKEDI</sequence>
<gene>
    <name evidence="11" type="primary">rpoA</name>
    <name evidence="13" type="ORF">AMJ87_03105</name>
</gene>
<dbReference type="PATRIC" id="fig|1703780.3.peg.1267"/>
<dbReference type="SUPFAM" id="SSF55257">
    <property type="entry name" value="RBP11-like subunits of RNA polymerase"/>
    <property type="match status" value="1"/>
</dbReference>
<dbReference type="Gene3D" id="2.170.120.12">
    <property type="entry name" value="DNA-directed RNA polymerase, insert domain"/>
    <property type="match status" value="1"/>
</dbReference>
<comment type="subunit">
    <text evidence="11">Homodimer. The RNAP catalytic core consists of 2 alpha, 1 beta, 1 beta' and 1 omega subunit. When a sigma factor is associated with the core the holoenzyme is formed, which can initiate transcription.</text>
</comment>
<dbReference type="InterPro" id="IPR011263">
    <property type="entry name" value="DNA-dir_RNA_pol_RpoA/D/Rpb3"/>
</dbReference>
<dbReference type="GO" id="GO:0003899">
    <property type="term" value="F:DNA-directed RNA polymerase activity"/>
    <property type="evidence" value="ECO:0007669"/>
    <property type="project" value="UniProtKB-UniRule"/>
</dbReference>
<evidence type="ECO:0000256" key="6">
    <source>
        <dbReference type="ARBA" id="ARBA00022695"/>
    </source>
</evidence>
<dbReference type="EMBL" id="LJUO01000018">
    <property type="protein sequence ID" value="KPK72982.1"/>
    <property type="molecule type" value="Genomic_DNA"/>
</dbReference>
<keyword evidence="7 11" id="KW-0804">Transcription</keyword>
<dbReference type="NCBIfam" id="NF003513">
    <property type="entry name" value="PRK05182.1-2"/>
    <property type="match status" value="1"/>
</dbReference>
<dbReference type="SMART" id="SM00662">
    <property type="entry name" value="RPOLD"/>
    <property type="match status" value="1"/>
</dbReference>
<evidence type="ECO:0000256" key="2">
    <source>
        <dbReference type="ARBA" id="ARBA00012418"/>
    </source>
</evidence>
<protein>
    <recommendedName>
        <fullName evidence="3 11">DNA-directed RNA polymerase subunit alpha</fullName>
        <shortName evidence="11">RNAP subunit alpha</shortName>
        <ecNumber evidence="2 11">2.7.7.6</ecNumber>
    </recommendedName>
    <alternativeName>
        <fullName evidence="9 11">RNA polymerase subunit alpha</fullName>
    </alternativeName>
    <alternativeName>
        <fullName evidence="8 11">Transcriptase subunit alpha</fullName>
    </alternativeName>
</protein>
<accession>A0A0S8GIX3</accession>
<keyword evidence="4 11" id="KW-0240">DNA-directed RNA polymerase</keyword>
<dbReference type="InterPro" id="IPR011260">
    <property type="entry name" value="RNAP_asu_C"/>
</dbReference>
<feature type="region of interest" description="Alpha N-terminal domain (alpha-NTD)" evidence="11">
    <location>
        <begin position="1"/>
        <end position="234"/>
    </location>
</feature>
<dbReference type="AlphaFoldDB" id="A0A0S8GIX3"/>
<evidence type="ECO:0000256" key="5">
    <source>
        <dbReference type="ARBA" id="ARBA00022679"/>
    </source>
</evidence>
<comment type="function">
    <text evidence="11">DNA-dependent RNA polymerase catalyzes the transcription of DNA into RNA using the four ribonucleoside triphosphates as substrates.</text>
</comment>
<comment type="caution">
    <text evidence="13">The sequence shown here is derived from an EMBL/GenBank/DDBJ whole genome shotgun (WGS) entry which is preliminary data.</text>
</comment>
<dbReference type="GO" id="GO:0000428">
    <property type="term" value="C:DNA-directed RNA polymerase complex"/>
    <property type="evidence" value="ECO:0007669"/>
    <property type="project" value="UniProtKB-KW"/>
</dbReference>
<dbReference type="GO" id="GO:0046983">
    <property type="term" value="F:protein dimerization activity"/>
    <property type="evidence" value="ECO:0007669"/>
    <property type="project" value="InterPro"/>
</dbReference>
<name>A0A0S8GIX3_UNCW3</name>
<dbReference type="Pfam" id="PF01193">
    <property type="entry name" value="RNA_pol_L"/>
    <property type="match status" value="1"/>
</dbReference>
<dbReference type="GO" id="GO:0003677">
    <property type="term" value="F:DNA binding"/>
    <property type="evidence" value="ECO:0007669"/>
    <property type="project" value="UniProtKB-UniRule"/>
</dbReference>
<dbReference type="SUPFAM" id="SSF47789">
    <property type="entry name" value="C-terminal domain of RNA polymerase alpha subunit"/>
    <property type="match status" value="1"/>
</dbReference>
<evidence type="ECO:0000256" key="4">
    <source>
        <dbReference type="ARBA" id="ARBA00022478"/>
    </source>
</evidence>
<evidence type="ECO:0000313" key="13">
    <source>
        <dbReference type="EMBL" id="KPK72982.1"/>
    </source>
</evidence>
<dbReference type="Proteomes" id="UP000051096">
    <property type="component" value="Unassembled WGS sequence"/>
</dbReference>
<evidence type="ECO:0000256" key="9">
    <source>
        <dbReference type="ARBA" id="ARBA00033070"/>
    </source>
</evidence>
<organism evidence="13 14">
    <name type="scientific">candidate division WOR_3 bacterium SM23_60</name>
    <dbReference type="NCBI Taxonomy" id="1703780"/>
    <lineage>
        <taxon>Bacteria</taxon>
        <taxon>Bacteria division WOR-3</taxon>
    </lineage>
</organism>
<dbReference type="FunFam" id="2.170.120.12:FF:000001">
    <property type="entry name" value="DNA-directed RNA polymerase subunit alpha"/>
    <property type="match status" value="1"/>
</dbReference>
<dbReference type="InterPro" id="IPR011262">
    <property type="entry name" value="DNA-dir_RNA_pol_insert"/>
</dbReference>
<comment type="catalytic activity">
    <reaction evidence="10 11">
        <text>RNA(n) + a ribonucleoside 5'-triphosphate = RNA(n+1) + diphosphate</text>
        <dbReference type="Rhea" id="RHEA:21248"/>
        <dbReference type="Rhea" id="RHEA-COMP:14527"/>
        <dbReference type="Rhea" id="RHEA-COMP:17342"/>
        <dbReference type="ChEBI" id="CHEBI:33019"/>
        <dbReference type="ChEBI" id="CHEBI:61557"/>
        <dbReference type="ChEBI" id="CHEBI:140395"/>
        <dbReference type="EC" id="2.7.7.6"/>
    </reaction>
</comment>
<dbReference type="InterPro" id="IPR011773">
    <property type="entry name" value="DNA-dir_RpoA"/>
</dbReference>
<dbReference type="Pfam" id="PF01000">
    <property type="entry name" value="RNA_pol_A_bac"/>
    <property type="match status" value="1"/>
</dbReference>
<feature type="domain" description="DNA-directed RNA polymerase RpoA/D/Rpb3-type" evidence="12">
    <location>
        <begin position="23"/>
        <end position="231"/>
    </location>
</feature>
<dbReference type="GO" id="GO:0006351">
    <property type="term" value="P:DNA-templated transcription"/>
    <property type="evidence" value="ECO:0007669"/>
    <property type="project" value="UniProtKB-UniRule"/>
</dbReference>
<dbReference type="Gene3D" id="1.10.150.20">
    <property type="entry name" value="5' to 3' exonuclease, C-terminal subdomain"/>
    <property type="match status" value="1"/>
</dbReference>
<evidence type="ECO:0000313" key="14">
    <source>
        <dbReference type="Proteomes" id="UP000051096"/>
    </source>
</evidence>
<dbReference type="InterPro" id="IPR036603">
    <property type="entry name" value="RBP11-like"/>
</dbReference>
<evidence type="ECO:0000256" key="1">
    <source>
        <dbReference type="ARBA" id="ARBA00007123"/>
    </source>
</evidence>
<dbReference type="HAMAP" id="MF_00059">
    <property type="entry name" value="RNApol_bact_RpoA"/>
    <property type="match status" value="1"/>
</dbReference>
<evidence type="ECO:0000256" key="3">
    <source>
        <dbReference type="ARBA" id="ARBA00015972"/>
    </source>
</evidence>
<dbReference type="EC" id="2.7.7.6" evidence="2 11"/>
<evidence type="ECO:0000259" key="12">
    <source>
        <dbReference type="SMART" id="SM00662"/>
    </source>
</evidence>
<dbReference type="NCBIfam" id="TIGR02027">
    <property type="entry name" value="rpoA"/>
    <property type="match status" value="1"/>
</dbReference>